<name>W4QDC7_9BACI</name>
<dbReference type="RefSeq" id="WP_035341579.1">
    <property type="nucleotide sequence ID" value="NZ_BAUU01000006.1"/>
</dbReference>
<dbReference type="EMBL" id="BAUU01000006">
    <property type="protein sequence ID" value="GAE29693.1"/>
    <property type="molecule type" value="Genomic_DNA"/>
</dbReference>
<reference evidence="2" key="1">
    <citation type="journal article" date="2014" name="Genome Announc.">
        <title>Draft Genome Sequences of Three Alkaliphilic Bacillus Strains, Bacillus wakoensis JCM 9140T, Bacillus akibai JCM 9157T, and Bacillus hemicellulosilyticus JCM 9152T.</title>
        <authorList>
            <person name="Yuki M."/>
            <person name="Oshima K."/>
            <person name="Suda W."/>
            <person name="Oshida Y."/>
            <person name="Kitamura K."/>
            <person name="Iida T."/>
            <person name="Hattori M."/>
            <person name="Ohkuma M."/>
        </authorList>
    </citation>
    <scope>NUCLEOTIDE SEQUENCE [LARGE SCALE GENOMIC DNA]</scope>
    <source>
        <strain evidence="2">JCM 9152</strain>
    </source>
</reference>
<proteinExistence type="predicted"/>
<evidence type="ECO:0000313" key="3">
    <source>
        <dbReference type="Proteomes" id="UP000018895"/>
    </source>
</evidence>
<organism evidence="2 3">
    <name type="scientific">Halalkalibacter hemicellulosilyticusJCM 9152</name>
    <dbReference type="NCBI Taxonomy" id="1236971"/>
    <lineage>
        <taxon>Bacteria</taxon>
        <taxon>Bacillati</taxon>
        <taxon>Bacillota</taxon>
        <taxon>Bacilli</taxon>
        <taxon>Bacillales</taxon>
        <taxon>Bacillaceae</taxon>
        <taxon>Halalkalibacter</taxon>
    </lineage>
</organism>
<protein>
    <recommendedName>
        <fullName evidence="4">DUF4129 domain-containing protein</fullName>
    </recommendedName>
</protein>
<keyword evidence="1" id="KW-0812">Transmembrane</keyword>
<gene>
    <name evidence="2" type="ORF">JCM9152_1068</name>
</gene>
<keyword evidence="3" id="KW-1185">Reference proteome</keyword>
<dbReference type="AlphaFoldDB" id="W4QDC7"/>
<accession>W4QDC7</accession>
<feature type="transmembrane region" description="Helical" evidence="1">
    <location>
        <begin position="56"/>
        <end position="80"/>
    </location>
</feature>
<dbReference type="STRING" id="1236971.JCM9152_1068"/>
<evidence type="ECO:0008006" key="4">
    <source>
        <dbReference type="Google" id="ProtNLM"/>
    </source>
</evidence>
<dbReference type="OrthoDB" id="2435598at2"/>
<evidence type="ECO:0000313" key="2">
    <source>
        <dbReference type="EMBL" id="GAE29693.1"/>
    </source>
</evidence>
<comment type="caution">
    <text evidence="2">The sequence shown here is derived from an EMBL/GenBank/DDBJ whole genome shotgun (WGS) entry which is preliminary data.</text>
</comment>
<evidence type="ECO:0000256" key="1">
    <source>
        <dbReference type="SAM" id="Phobius"/>
    </source>
</evidence>
<keyword evidence="1" id="KW-0472">Membrane</keyword>
<sequence>MERARERIAEILDGREYTVYYEETRTLLERVISIVWEWLIEFIIELLPAMRASHEAANLVVIGLVIVGTIALIVALIFVARYLQRKRRFQDLPPIRSENEMKWSSQMHFQQLKVQEERGNDTQALRHLFLGFLLYFHEQSWLEARIWKTNWEYVYELEKVDKETSALFRDVALLFDRVTYGNVRVKNEEYLHYKEVVMAWIQSNQDERNGKEE</sequence>
<keyword evidence="1" id="KW-1133">Transmembrane helix</keyword>
<dbReference type="Proteomes" id="UP000018895">
    <property type="component" value="Unassembled WGS sequence"/>
</dbReference>